<accession>A0A6A6DMK5</accession>
<feature type="region of interest" description="Disordered" evidence="1">
    <location>
        <begin position="46"/>
        <end position="85"/>
    </location>
</feature>
<dbReference type="SUPFAM" id="SSF89372">
    <property type="entry name" value="Fucose-specific lectin"/>
    <property type="match status" value="2"/>
</dbReference>
<dbReference type="AlphaFoldDB" id="A0A6A6DMK5"/>
<keyword evidence="3" id="KW-1185">Reference proteome</keyword>
<gene>
    <name evidence="2" type="ORF">K469DRAFT_692608</name>
</gene>
<dbReference type="Proteomes" id="UP000800200">
    <property type="component" value="Unassembled WGS sequence"/>
</dbReference>
<dbReference type="EMBL" id="ML994656">
    <property type="protein sequence ID" value="KAF2180774.1"/>
    <property type="molecule type" value="Genomic_DNA"/>
</dbReference>
<sequence>MSEPAVFALPPKDGYDYKDDYDDDGATSITLRPEDAIDERLERLQLKASPAHAPAPAHAPVPSPTHIPLSAPPTSPPPLPKTSPSFSITAVTREQDHIHNFTIDTYGYVQEAHWQPAFSDGFHGWFQRGDVKFPPNGHVTAVSPAPGHIHLFATDVSGRIVGCRAAPARNLEGETWTAWEQIADGVAPPGAYVAAVVWKEAGRSQIEVFVCREDGQVWSNAFGRGRNAMTVEERWLGPWVCMRSENFRGVPGCPISAVARLDGHLDVFLADVEGRVMTTARGVDTNGWLNWWYFGINATPGAPVTAIVEHANCLDIFVVDANGIACNAWWDGAHPKPGWNWWNGPNEIVPSTKFVPGSWLVVVTRSDRQIDLFAVDKDGRFVNAARHQRANWWGWAHVNGEYGHPGAPMAACVRRLDHLDIAGVRRSDEKVVAAAWNPCNVNWFAGWWQLRDLKVY</sequence>
<organism evidence="2 3">
    <name type="scientific">Zopfia rhizophila CBS 207.26</name>
    <dbReference type="NCBI Taxonomy" id="1314779"/>
    <lineage>
        <taxon>Eukaryota</taxon>
        <taxon>Fungi</taxon>
        <taxon>Dikarya</taxon>
        <taxon>Ascomycota</taxon>
        <taxon>Pezizomycotina</taxon>
        <taxon>Dothideomycetes</taxon>
        <taxon>Dothideomycetes incertae sedis</taxon>
        <taxon>Zopfiaceae</taxon>
        <taxon>Zopfia</taxon>
    </lineage>
</organism>
<reference evidence="2" key="1">
    <citation type="journal article" date="2020" name="Stud. Mycol.">
        <title>101 Dothideomycetes genomes: a test case for predicting lifestyles and emergence of pathogens.</title>
        <authorList>
            <person name="Haridas S."/>
            <person name="Albert R."/>
            <person name="Binder M."/>
            <person name="Bloem J."/>
            <person name="Labutti K."/>
            <person name="Salamov A."/>
            <person name="Andreopoulos B."/>
            <person name="Baker S."/>
            <person name="Barry K."/>
            <person name="Bills G."/>
            <person name="Bluhm B."/>
            <person name="Cannon C."/>
            <person name="Castanera R."/>
            <person name="Culley D."/>
            <person name="Daum C."/>
            <person name="Ezra D."/>
            <person name="Gonzalez J."/>
            <person name="Henrissat B."/>
            <person name="Kuo A."/>
            <person name="Liang C."/>
            <person name="Lipzen A."/>
            <person name="Lutzoni F."/>
            <person name="Magnuson J."/>
            <person name="Mondo S."/>
            <person name="Nolan M."/>
            <person name="Ohm R."/>
            <person name="Pangilinan J."/>
            <person name="Park H.-J."/>
            <person name="Ramirez L."/>
            <person name="Alfaro M."/>
            <person name="Sun H."/>
            <person name="Tritt A."/>
            <person name="Yoshinaga Y."/>
            <person name="Zwiers L.-H."/>
            <person name="Turgeon B."/>
            <person name="Goodwin S."/>
            <person name="Spatafora J."/>
            <person name="Crous P."/>
            <person name="Grigoriev I."/>
        </authorList>
    </citation>
    <scope>NUCLEOTIDE SEQUENCE</scope>
    <source>
        <strain evidence="2">CBS 207.26</strain>
    </source>
</reference>
<name>A0A6A6DMK5_9PEZI</name>
<dbReference type="Gene3D" id="2.120.10.70">
    <property type="entry name" value="Fucose-specific lectin"/>
    <property type="match status" value="1"/>
</dbReference>
<feature type="compositionally biased region" description="Pro residues" evidence="1">
    <location>
        <begin position="57"/>
        <end position="81"/>
    </location>
</feature>
<proteinExistence type="predicted"/>
<dbReference type="GO" id="GO:0030246">
    <property type="term" value="F:carbohydrate binding"/>
    <property type="evidence" value="ECO:0007669"/>
    <property type="project" value="UniProtKB-KW"/>
</dbReference>
<evidence type="ECO:0000313" key="3">
    <source>
        <dbReference type="Proteomes" id="UP000800200"/>
    </source>
</evidence>
<protein>
    <submittedName>
        <fullName evidence="2">Fucose-specific lectin</fullName>
    </submittedName>
</protein>
<evidence type="ECO:0000313" key="2">
    <source>
        <dbReference type="EMBL" id="KAF2180774.1"/>
    </source>
</evidence>
<evidence type="ECO:0000256" key="1">
    <source>
        <dbReference type="SAM" id="MobiDB-lite"/>
    </source>
</evidence>
<feature type="region of interest" description="Disordered" evidence="1">
    <location>
        <begin position="1"/>
        <end position="34"/>
    </location>
</feature>
<keyword evidence="2" id="KW-0430">Lectin</keyword>